<evidence type="ECO:0000256" key="3">
    <source>
        <dbReference type="ARBA" id="ARBA00022723"/>
    </source>
</evidence>
<feature type="signal peptide" evidence="8">
    <location>
        <begin position="1"/>
        <end position="26"/>
    </location>
</feature>
<comment type="caution">
    <text evidence="9">The sequence shown here is derived from an EMBL/GenBank/DDBJ whole genome shotgun (WGS) entry which is preliminary data.</text>
</comment>
<dbReference type="Pfam" id="PF07519">
    <property type="entry name" value="Tannase"/>
    <property type="match status" value="1"/>
</dbReference>
<evidence type="ECO:0000256" key="1">
    <source>
        <dbReference type="ARBA" id="ARBA00006249"/>
    </source>
</evidence>
<evidence type="ECO:0000256" key="8">
    <source>
        <dbReference type="SAM" id="SignalP"/>
    </source>
</evidence>
<dbReference type="AlphaFoldDB" id="A0A6G1U3A0"/>
<evidence type="ECO:0000256" key="2">
    <source>
        <dbReference type="ARBA" id="ARBA00022487"/>
    </source>
</evidence>
<dbReference type="OrthoDB" id="1111523at2"/>
<keyword evidence="2" id="KW-0719">Serine esterase</keyword>
<dbReference type="Proteomes" id="UP000480425">
    <property type="component" value="Unassembled WGS sequence"/>
</dbReference>
<organism evidence="9 10">
    <name type="scientific">Segatella copri</name>
    <dbReference type="NCBI Taxonomy" id="165179"/>
    <lineage>
        <taxon>Bacteria</taxon>
        <taxon>Pseudomonadati</taxon>
        <taxon>Bacteroidota</taxon>
        <taxon>Bacteroidia</taxon>
        <taxon>Bacteroidales</taxon>
        <taxon>Prevotellaceae</taxon>
        <taxon>Segatella</taxon>
    </lineage>
</organism>
<dbReference type="GO" id="GO:0046872">
    <property type="term" value="F:metal ion binding"/>
    <property type="evidence" value="ECO:0007669"/>
    <property type="project" value="UniProtKB-KW"/>
</dbReference>
<name>A0A6G1U3A0_9BACT</name>
<keyword evidence="3" id="KW-0479">Metal-binding</keyword>
<feature type="chain" id="PRO_5026329365" evidence="8">
    <location>
        <begin position="27"/>
        <end position="554"/>
    </location>
</feature>
<evidence type="ECO:0000256" key="4">
    <source>
        <dbReference type="ARBA" id="ARBA00022729"/>
    </source>
</evidence>
<evidence type="ECO:0000313" key="9">
    <source>
        <dbReference type="EMBL" id="MQN81635.1"/>
    </source>
</evidence>
<keyword evidence="7" id="KW-1015">Disulfide bond</keyword>
<dbReference type="PANTHER" id="PTHR33938:SF15">
    <property type="entry name" value="FERULOYL ESTERASE B-RELATED"/>
    <property type="match status" value="1"/>
</dbReference>
<comment type="similarity">
    <text evidence="1">Belongs to the tannase family.</text>
</comment>
<gene>
    <name evidence="9" type="ORF">F7D73_11905</name>
</gene>
<evidence type="ECO:0000256" key="5">
    <source>
        <dbReference type="ARBA" id="ARBA00022801"/>
    </source>
</evidence>
<keyword evidence="5 9" id="KW-0378">Hydrolase</keyword>
<protein>
    <submittedName>
        <fullName evidence="9">Tannase/feruloyl esterase family alpha/beta hydrolase</fullName>
    </submittedName>
</protein>
<accession>A0A6G1U3A0</accession>
<dbReference type="PANTHER" id="PTHR33938">
    <property type="entry name" value="FERULOYL ESTERASE B-RELATED"/>
    <property type="match status" value="1"/>
</dbReference>
<dbReference type="GO" id="GO:0052689">
    <property type="term" value="F:carboxylic ester hydrolase activity"/>
    <property type="evidence" value="ECO:0007669"/>
    <property type="project" value="UniProtKB-KW"/>
</dbReference>
<evidence type="ECO:0000256" key="6">
    <source>
        <dbReference type="ARBA" id="ARBA00022837"/>
    </source>
</evidence>
<keyword evidence="6" id="KW-0106">Calcium</keyword>
<dbReference type="InterPro" id="IPR011118">
    <property type="entry name" value="Tannase/feruloyl_esterase"/>
</dbReference>
<dbReference type="SUPFAM" id="SSF53474">
    <property type="entry name" value="alpha/beta-Hydrolases"/>
    <property type="match status" value="1"/>
</dbReference>
<sequence length="554" mass="61880">MKKNFSNTKTMRLVLSVCFALGGFCAQDSNLYAQPASGCKLASQTVILPCTEVANLNGLVIPSNFFKEACNGGAVLSVTTKTSDTGASYADVKGIIRSVDPDAPNIEWEILLPMKWNGRSLQLGGGANNGSIPNVHGTSAFGSVKPIDAGYVVYGDDSGHQSSSSMDASFASNEESLNNYIRQHLIKAHDVMRYVVNHFYGQEPVFNYFAGCSTGGREALECATTYGKYYDGVFCSQPASNYVLARLWGAVLSQAVYKNFDADTYPHSDGYIDEETLKGIQQDAISLYDKWDGIEDGIVCNIFAARNNRDNFLNIIRKKYHLTDAQMNTIDVYANGFCLEYAMKNGMKTYKGCSALEGGAMDLGSSEVPREPLDTRYNVHHGDRADGIFKYFFTKDPTWKLIEHDYFHPDENLYRILMDASARYDANSPDFDDFISHGGKLILFSGWMDMSMSPWQLIDQYKGYVDKYGQKTTDSFCKFYIMPDATHGWGVTMDYMSWLDQWCTTGNYPQETLYATMRRTHGQMPMAEYPGWVKYIGGDPMSGTSYQIIKQTNE</sequence>
<dbReference type="EMBL" id="VZCB01000084">
    <property type="protein sequence ID" value="MQN81635.1"/>
    <property type="molecule type" value="Genomic_DNA"/>
</dbReference>
<evidence type="ECO:0000313" key="10">
    <source>
        <dbReference type="Proteomes" id="UP000480425"/>
    </source>
</evidence>
<keyword evidence="4 8" id="KW-0732">Signal</keyword>
<proteinExistence type="inferred from homology"/>
<reference evidence="9 10" key="1">
    <citation type="submission" date="2019-09" db="EMBL/GenBank/DDBJ databases">
        <title>Distinct polysaccharide growth profiles of human intestinal Prevotella copri isolates.</title>
        <authorList>
            <person name="Fehlner-Peach H."/>
            <person name="Magnabosco C."/>
            <person name="Raghavan V."/>
            <person name="Scher J.U."/>
            <person name="Tett A."/>
            <person name="Cox L.M."/>
            <person name="Gottsegen C."/>
            <person name="Watters A."/>
            <person name="Wiltshire- Gordon J.D."/>
            <person name="Segata N."/>
            <person name="Bonneau R."/>
            <person name="Littman D.R."/>
        </authorList>
    </citation>
    <scope>NUCLEOTIDE SEQUENCE [LARGE SCALE GENOMIC DNA]</scope>
    <source>
        <strain evidence="10">iA622</strain>
    </source>
</reference>
<dbReference type="InterPro" id="IPR029058">
    <property type="entry name" value="AB_hydrolase_fold"/>
</dbReference>
<evidence type="ECO:0000256" key="7">
    <source>
        <dbReference type="ARBA" id="ARBA00023157"/>
    </source>
</evidence>